<keyword evidence="1" id="KW-0812">Transmembrane</keyword>
<keyword evidence="1" id="KW-1133">Transmembrane helix</keyword>
<reference evidence="2" key="1">
    <citation type="submission" date="2020-05" db="EMBL/GenBank/DDBJ databases">
        <authorList>
            <person name="Chiriac C."/>
            <person name="Salcher M."/>
            <person name="Ghai R."/>
            <person name="Kavagutti S V."/>
        </authorList>
    </citation>
    <scope>NUCLEOTIDE SEQUENCE</scope>
</reference>
<gene>
    <name evidence="2" type="ORF">UFOVP161_5</name>
</gene>
<name>A0A6J7WAN0_9CAUD</name>
<evidence type="ECO:0000313" key="2">
    <source>
        <dbReference type="EMBL" id="CAB5187115.1"/>
    </source>
</evidence>
<feature type="transmembrane region" description="Helical" evidence="1">
    <location>
        <begin position="95"/>
        <end position="116"/>
    </location>
</feature>
<keyword evidence="1" id="KW-0472">Membrane</keyword>
<accession>A0A6J7WAN0</accession>
<dbReference type="EMBL" id="LR798211">
    <property type="protein sequence ID" value="CAB5187115.1"/>
    <property type="molecule type" value="Genomic_DNA"/>
</dbReference>
<organism evidence="2">
    <name type="scientific">uncultured Caudovirales phage</name>
    <dbReference type="NCBI Taxonomy" id="2100421"/>
    <lineage>
        <taxon>Viruses</taxon>
        <taxon>Duplodnaviria</taxon>
        <taxon>Heunggongvirae</taxon>
        <taxon>Uroviricota</taxon>
        <taxon>Caudoviricetes</taxon>
        <taxon>Peduoviridae</taxon>
        <taxon>Maltschvirus</taxon>
        <taxon>Maltschvirus maltsch</taxon>
    </lineage>
</organism>
<protein>
    <submittedName>
        <fullName evidence="2">Uncharacterized protein</fullName>
    </submittedName>
</protein>
<feature type="transmembrane region" description="Helical" evidence="1">
    <location>
        <begin position="72"/>
        <end position="89"/>
    </location>
</feature>
<proteinExistence type="predicted"/>
<evidence type="ECO:0000256" key="1">
    <source>
        <dbReference type="SAM" id="Phobius"/>
    </source>
</evidence>
<sequence length="139" mass="15486">MNIVPIRPQTTAERHVQFSEFVEVRHIEPRETAPVQPSLYAQRLERELRNRPCVEAQTPPTQSKPVRVFKNVMHTVATICGALIIPSFLCLFLGPIGLIVPAVLASIALTCALLGGRPTEAMERARAERAAEMSEYDPR</sequence>